<keyword evidence="1" id="KW-0472">Membrane</keyword>
<comment type="caution">
    <text evidence="3">The sequence shown here is derived from an EMBL/GenBank/DDBJ whole genome shotgun (WGS) entry which is preliminary data.</text>
</comment>
<feature type="transmembrane region" description="Helical" evidence="1">
    <location>
        <begin position="51"/>
        <end position="73"/>
    </location>
</feature>
<evidence type="ECO:0000313" key="4">
    <source>
        <dbReference type="Proteomes" id="UP001597101"/>
    </source>
</evidence>
<evidence type="ECO:0000259" key="2">
    <source>
        <dbReference type="Pfam" id="PF07786"/>
    </source>
</evidence>
<evidence type="ECO:0000313" key="3">
    <source>
        <dbReference type="EMBL" id="MFD0917661.1"/>
    </source>
</evidence>
<feature type="transmembrane region" description="Helical" evidence="1">
    <location>
        <begin position="108"/>
        <end position="129"/>
    </location>
</feature>
<keyword evidence="4" id="KW-1185">Reference proteome</keyword>
<feature type="transmembrane region" description="Helical" evidence="1">
    <location>
        <begin position="136"/>
        <end position="161"/>
    </location>
</feature>
<feature type="transmembrane region" description="Helical" evidence="1">
    <location>
        <begin position="12"/>
        <end position="31"/>
    </location>
</feature>
<keyword evidence="1" id="KW-0812">Transmembrane</keyword>
<protein>
    <submittedName>
        <fullName evidence="3">DUF1624 domain-containing protein</fullName>
    </submittedName>
</protein>
<evidence type="ECO:0000256" key="1">
    <source>
        <dbReference type="SAM" id="Phobius"/>
    </source>
</evidence>
<dbReference type="EMBL" id="JBHTJV010000025">
    <property type="protein sequence ID" value="MFD0917661.1"/>
    <property type="molecule type" value="Genomic_DNA"/>
</dbReference>
<dbReference type="InterPro" id="IPR012429">
    <property type="entry name" value="HGSNAT_cat"/>
</dbReference>
<feature type="domain" description="Heparan-alpha-glucosaminide N-acetyltransferase catalytic" evidence="2">
    <location>
        <begin position="9"/>
        <end position="231"/>
    </location>
</feature>
<dbReference type="RefSeq" id="WP_377213516.1">
    <property type="nucleotide sequence ID" value="NZ_JBHTJV010000025.1"/>
</dbReference>
<organism evidence="3 4">
    <name type="scientific">Pseudahrensia aquimaris</name>
    <dbReference type="NCBI Taxonomy" id="744461"/>
    <lineage>
        <taxon>Bacteria</taxon>
        <taxon>Pseudomonadati</taxon>
        <taxon>Pseudomonadota</taxon>
        <taxon>Alphaproteobacteria</taxon>
        <taxon>Hyphomicrobiales</taxon>
        <taxon>Ahrensiaceae</taxon>
        <taxon>Pseudahrensia</taxon>
    </lineage>
</organism>
<feature type="transmembrane region" description="Helical" evidence="1">
    <location>
        <begin position="173"/>
        <end position="193"/>
    </location>
</feature>
<dbReference type="Pfam" id="PF07786">
    <property type="entry name" value="HGSNAT_cat"/>
    <property type="match status" value="1"/>
</dbReference>
<accession>A0ABW3FGM9</accession>
<reference evidence="4" key="1">
    <citation type="journal article" date="2019" name="Int. J. Syst. Evol. Microbiol.">
        <title>The Global Catalogue of Microorganisms (GCM) 10K type strain sequencing project: providing services to taxonomists for standard genome sequencing and annotation.</title>
        <authorList>
            <consortium name="The Broad Institute Genomics Platform"/>
            <consortium name="The Broad Institute Genome Sequencing Center for Infectious Disease"/>
            <person name="Wu L."/>
            <person name="Ma J."/>
        </authorList>
    </citation>
    <scope>NUCLEOTIDE SEQUENCE [LARGE SCALE GENOMIC DNA]</scope>
    <source>
        <strain evidence="4">CCUG 60023</strain>
    </source>
</reference>
<proteinExistence type="predicted"/>
<keyword evidence="1" id="KW-1133">Transmembrane helix</keyword>
<sequence>MSFIATKGRIAAIDIARGIALVAMAIYHFTWDLEFFGWVLPGTSRQIGWLLFARAIASSFLILVGISLVLAHSEGIRWNGFWKRLAMVAAAAAAISLVTWFAVPDSFIFFGILHAIALFSLIAVFTVRLPWWINGVLALAVLMLSEALRSEALGAPWLYWLGLAPVNPASNDYVPLFPWFSATLLGVAIGQFAKIRGWFERIKGRFNGNRADRSLGFIGRHSLAFYLIHQPVLIGLIWLFTQVIGPPDQSVAFTTNCERTCVSNNDAAFCERFCSCMLDEMKSEQIFTPFLEGKIDLETDEKGSDVLRYCSAR</sequence>
<feature type="transmembrane region" description="Helical" evidence="1">
    <location>
        <begin position="223"/>
        <end position="241"/>
    </location>
</feature>
<dbReference type="Proteomes" id="UP001597101">
    <property type="component" value="Unassembled WGS sequence"/>
</dbReference>
<gene>
    <name evidence="3" type="ORF">ACFQ14_14760</name>
</gene>
<name>A0ABW3FGM9_9HYPH</name>
<feature type="transmembrane region" description="Helical" evidence="1">
    <location>
        <begin position="85"/>
        <end position="102"/>
    </location>
</feature>